<dbReference type="Gene3D" id="2.60.40.10">
    <property type="entry name" value="Immunoglobulins"/>
    <property type="match status" value="1"/>
</dbReference>
<dbReference type="Pfam" id="PF10503">
    <property type="entry name" value="Esterase_PHB"/>
    <property type="match status" value="1"/>
</dbReference>
<dbReference type="InterPro" id="IPR003961">
    <property type="entry name" value="FN3_dom"/>
</dbReference>
<proteinExistence type="predicted"/>
<dbReference type="InterPro" id="IPR010126">
    <property type="entry name" value="Esterase_phb"/>
</dbReference>
<dbReference type="NCBIfam" id="TIGR01840">
    <property type="entry name" value="esterase_phb"/>
    <property type="match status" value="1"/>
</dbReference>
<dbReference type="RefSeq" id="WP_099915213.1">
    <property type="nucleotide sequence ID" value="NZ_BMHS01000010.1"/>
</dbReference>
<dbReference type="Pfam" id="PF00041">
    <property type="entry name" value="fn3"/>
    <property type="match status" value="1"/>
</dbReference>
<keyword evidence="2" id="KW-0378">Hydrolase</keyword>
<keyword evidence="1 3" id="KW-0732">Signal</keyword>
<keyword evidence="6" id="KW-1185">Reference proteome</keyword>
<dbReference type="Gene3D" id="3.40.50.1820">
    <property type="entry name" value="alpha/beta hydrolase"/>
    <property type="match status" value="1"/>
</dbReference>
<protein>
    <submittedName>
        <fullName evidence="5">Poly(3-hydroxybutyrate) depolymerase PhaZ</fullName>
    </submittedName>
</protein>
<accession>A0A2G8T3E1</accession>
<name>A0A2G8T3E1_9BURK</name>
<evidence type="ECO:0000313" key="6">
    <source>
        <dbReference type="Proteomes" id="UP000228593"/>
    </source>
</evidence>
<organism evidence="5 6">
    <name type="scientific">Massilia psychrophila</name>
    <dbReference type="NCBI Taxonomy" id="1603353"/>
    <lineage>
        <taxon>Bacteria</taxon>
        <taxon>Pseudomonadati</taxon>
        <taxon>Pseudomonadota</taxon>
        <taxon>Betaproteobacteria</taxon>
        <taxon>Burkholderiales</taxon>
        <taxon>Oxalobacteraceae</taxon>
        <taxon>Telluria group</taxon>
        <taxon>Massilia</taxon>
    </lineage>
</organism>
<gene>
    <name evidence="5" type="ORF">CR103_06570</name>
</gene>
<evidence type="ECO:0000256" key="2">
    <source>
        <dbReference type="ARBA" id="ARBA00022801"/>
    </source>
</evidence>
<comment type="caution">
    <text evidence="5">The sequence shown here is derived from an EMBL/GenBank/DDBJ whole genome shotgun (WGS) entry which is preliminary data.</text>
</comment>
<dbReference type="InterPro" id="IPR036116">
    <property type="entry name" value="FN3_sf"/>
</dbReference>
<feature type="domain" description="Fibronectin type-III" evidence="4">
    <location>
        <begin position="443"/>
        <end position="527"/>
    </location>
</feature>
<dbReference type="SUPFAM" id="SSF53474">
    <property type="entry name" value="alpha/beta-Hydrolases"/>
    <property type="match status" value="2"/>
</dbReference>
<evidence type="ECO:0000256" key="3">
    <source>
        <dbReference type="SAM" id="SignalP"/>
    </source>
</evidence>
<feature type="chain" id="PRO_5013627748" evidence="3">
    <location>
        <begin position="32"/>
        <end position="587"/>
    </location>
</feature>
<dbReference type="SMART" id="SM00060">
    <property type="entry name" value="FN3"/>
    <property type="match status" value="1"/>
</dbReference>
<dbReference type="InterPro" id="IPR029058">
    <property type="entry name" value="AB_hydrolase_fold"/>
</dbReference>
<dbReference type="PANTHER" id="PTHR43037:SF1">
    <property type="entry name" value="BLL1128 PROTEIN"/>
    <property type="match status" value="1"/>
</dbReference>
<dbReference type="AlphaFoldDB" id="A0A2G8T3E1"/>
<dbReference type="InterPro" id="IPR050955">
    <property type="entry name" value="Plant_Biomass_Hydrol_Est"/>
</dbReference>
<dbReference type="CDD" id="cd00063">
    <property type="entry name" value="FN3"/>
    <property type="match status" value="1"/>
</dbReference>
<sequence length="587" mass="59322">MAFAFQRRFTRAAAPLLILAPCLFGHAQAQAQAQVSAGPGAWSSNQTWAADTRNGGNLTGYFYWPASQPTLAGKRALVLVLHGCSQSAAGDVINAADGGFNWKAMGDQYGAVILAPNATGNVYGNHCWDYASTSHSRTSGHDAVLLDLVNRFVTNLQYAIDPSQVYVTGLSSGGGETMALGCFAPDIFAGIGINAGPPPGTTTAQIGIVPSGYTATTAANNCKALAGSNLPKFATQIASVVWGTTDYTVAQAYGPMDAAAMRLTYGGAFSKGATQTVATGGSNIAYTDSNGKLRTSEMAVTGMAHAWPAGSGGQNTNYVDATHVNYPAFVMNFWFKNNLRVSTVAAPAMTSCSASVAGNDVTVSGAGVDAAGTIGSYKVVLSGATPVSDAAAGSGASFTKTYSPLANGYYTGSVTATGSGTGLTSAACGIAQFLVGPAPAILPPAGLAVGARTASSIALSWSLASGATGYNVYRNGINITATPVTATSYTSTGLTASTSYNFQVSSVGAGSVESALSAAVAGSTTSSFTCTATNTSNYNHVQAGRAHDSGGYALANGSNQNMGLNNTFYTTTLAQTSVAYYVIGNCP</sequence>
<dbReference type="InterPro" id="IPR013783">
    <property type="entry name" value="Ig-like_fold"/>
</dbReference>
<evidence type="ECO:0000259" key="4">
    <source>
        <dbReference type="PROSITE" id="PS50853"/>
    </source>
</evidence>
<dbReference type="OrthoDB" id="505233at2"/>
<dbReference type="SUPFAM" id="SSF49265">
    <property type="entry name" value="Fibronectin type III"/>
    <property type="match status" value="1"/>
</dbReference>
<dbReference type="PROSITE" id="PS50853">
    <property type="entry name" value="FN3"/>
    <property type="match status" value="1"/>
</dbReference>
<evidence type="ECO:0000256" key="1">
    <source>
        <dbReference type="ARBA" id="ARBA00022729"/>
    </source>
</evidence>
<dbReference type="GO" id="GO:0005576">
    <property type="term" value="C:extracellular region"/>
    <property type="evidence" value="ECO:0007669"/>
    <property type="project" value="InterPro"/>
</dbReference>
<dbReference type="EMBL" id="PDOB01000007">
    <property type="protein sequence ID" value="PIL40566.1"/>
    <property type="molecule type" value="Genomic_DNA"/>
</dbReference>
<feature type="signal peptide" evidence="3">
    <location>
        <begin position="1"/>
        <end position="31"/>
    </location>
</feature>
<evidence type="ECO:0000313" key="5">
    <source>
        <dbReference type="EMBL" id="PIL40566.1"/>
    </source>
</evidence>
<dbReference type="Proteomes" id="UP000228593">
    <property type="component" value="Unassembled WGS sequence"/>
</dbReference>
<dbReference type="PANTHER" id="PTHR43037">
    <property type="entry name" value="UNNAMED PRODUCT-RELATED"/>
    <property type="match status" value="1"/>
</dbReference>
<reference evidence="5 6" key="1">
    <citation type="submission" date="2017-10" db="EMBL/GenBank/DDBJ databases">
        <title>Massilia psychrophilum sp. nov., a novel purple-pigmented bacterium isolated from Tianshan glacier, Xinjiang Municipality, China.</title>
        <authorList>
            <person name="Wang H."/>
        </authorList>
    </citation>
    <scope>NUCLEOTIDE SEQUENCE [LARGE SCALE GENOMIC DNA]</scope>
    <source>
        <strain evidence="5 6">JCM 30813</strain>
    </source>
</reference>
<dbReference type="GO" id="GO:0016787">
    <property type="term" value="F:hydrolase activity"/>
    <property type="evidence" value="ECO:0007669"/>
    <property type="project" value="UniProtKB-KW"/>
</dbReference>